<proteinExistence type="predicted"/>
<reference evidence="2" key="1">
    <citation type="journal article" date="2015" name="MBio">
        <title>Genome-Resolved Metagenomic Analysis Reveals Roles for Candidate Phyla and Other Microbial Community Members in Biogeochemical Transformations in Oil Reservoirs.</title>
        <authorList>
            <person name="Hu P."/>
            <person name="Tom L."/>
            <person name="Singh A."/>
            <person name="Thomas B.C."/>
            <person name="Baker B.J."/>
            <person name="Piceno Y.M."/>
            <person name="Andersen G.L."/>
            <person name="Banfield J.F."/>
        </authorList>
    </citation>
    <scope>NUCLEOTIDE SEQUENCE [LARGE SCALE GENOMIC DNA]</scope>
</reference>
<comment type="caution">
    <text evidence="1">The sequence shown here is derived from an EMBL/GenBank/DDBJ whole genome shotgun (WGS) entry which is preliminary data.</text>
</comment>
<name>A0A101EKT5_9EURY</name>
<evidence type="ECO:0000313" key="2">
    <source>
        <dbReference type="Proteomes" id="UP000053911"/>
    </source>
</evidence>
<dbReference type="PATRIC" id="fig|172049.5.peg.1302"/>
<sequence>MEDFKGILSKLPGIFVAEDKDGFILKHKWSEKSWKVEKNIIENIIKNLKEKNVKDETVLYDEYSYEALIKFEISRPIPLRIFYDENRMFKEDIANGITYELSRPTDGYLLFILKVLGESGSLRGFLRPVGVMRRKTNELNFFEFLSEIIAPRLYTLKIKSCDPMSVGRFSDLATAFLFNLSYNMDVAIIEVRFLHELTRYGFRRMKRSRPDEIEPPRRKYIPDLVYHYQMALSTDSIPLQFLSFYHIIEHFFHDVYHEELLNKIKAKLTSPDFSYKRKRDLESLVKLISQKIKYRGEDLSYDEKEALYLTLKRYVRLDSLIERLKEFDEQLIEYYKREKVPFSQGSTVNFTLNNAGEVFRQLADRIYKTRNSIVHSKESGKPRYIPFRDDKGLLMEIPLMRFISEEIIINTSEIIQ</sequence>
<accession>A0A101EKT5</accession>
<organism evidence="1 2">
    <name type="scientific">Thermococcus sibiricus</name>
    <dbReference type="NCBI Taxonomy" id="172049"/>
    <lineage>
        <taxon>Archaea</taxon>
        <taxon>Methanobacteriati</taxon>
        <taxon>Methanobacteriota</taxon>
        <taxon>Thermococci</taxon>
        <taxon>Thermococcales</taxon>
        <taxon>Thermococcaceae</taxon>
        <taxon>Thermococcus</taxon>
    </lineage>
</organism>
<gene>
    <name evidence="1" type="ORF">XD54_1669</name>
</gene>
<dbReference type="Proteomes" id="UP000053911">
    <property type="component" value="Unassembled WGS sequence"/>
</dbReference>
<dbReference type="AlphaFoldDB" id="A0A101EKT5"/>
<protein>
    <submittedName>
        <fullName evidence="1">Uncharacterized protein</fullName>
    </submittedName>
</protein>
<dbReference type="EMBL" id="LGFD01000039">
    <property type="protein sequence ID" value="KUK17027.1"/>
    <property type="molecule type" value="Genomic_DNA"/>
</dbReference>
<evidence type="ECO:0000313" key="1">
    <source>
        <dbReference type="EMBL" id="KUK17027.1"/>
    </source>
</evidence>